<protein>
    <submittedName>
        <fullName evidence="1">Putative dna polymerase zeta catalytic protein</fullName>
    </submittedName>
</protein>
<gene>
    <name evidence="1" type="ORF">UCREL1_5639</name>
</gene>
<evidence type="ECO:0000313" key="2">
    <source>
        <dbReference type="Proteomes" id="UP000012174"/>
    </source>
</evidence>
<evidence type="ECO:0000313" key="1">
    <source>
        <dbReference type="EMBL" id="EMR67359.1"/>
    </source>
</evidence>
<keyword evidence="2" id="KW-1185">Reference proteome</keyword>
<dbReference type="EMBL" id="KB706454">
    <property type="protein sequence ID" value="EMR67359.1"/>
    <property type="molecule type" value="Genomic_DNA"/>
</dbReference>
<dbReference type="Proteomes" id="UP000012174">
    <property type="component" value="Unassembled WGS sequence"/>
</dbReference>
<dbReference type="KEGG" id="ela:UCREL1_5639"/>
<reference evidence="2" key="1">
    <citation type="journal article" date="2013" name="Genome Announc.">
        <title>Draft genome sequence of the grapevine dieback fungus Eutypa lata UCR-EL1.</title>
        <authorList>
            <person name="Blanco-Ulate B."/>
            <person name="Rolshausen P.E."/>
            <person name="Cantu D."/>
        </authorList>
    </citation>
    <scope>NUCLEOTIDE SEQUENCE [LARGE SCALE GENOMIC DNA]</scope>
    <source>
        <strain evidence="2">UCR-EL1</strain>
    </source>
</reference>
<organism evidence="1 2">
    <name type="scientific">Eutypa lata (strain UCR-EL1)</name>
    <name type="common">Grapevine dieback disease fungus</name>
    <name type="synonym">Eutypa armeniacae</name>
    <dbReference type="NCBI Taxonomy" id="1287681"/>
    <lineage>
        <taxon>Eukaryota</taxon>
        <taxon>Fungi</taxon>
        <taxon>Dikarya</taxon>
        <taxon>Ascomycota</taxon>
        <taxon>Pezizomycotina</taxon>
        <taxon>Sordariomycetes</taxon>
        <taxon>Xylariomycetidae</taxon>
        <taxon>Xylariales</taxon>
        <taxon>Diatrypaceae</taxon>
        <taxon>Eutypa</taxon>
    </lineage>
</organism>
<dbReference type="OMA" id="KFEWFET"/>
<proteinExistence type="predicted"/>
<accession>M7SLU3</accession>
<dbReference type="OrthoDB" id="4726597at2759"/>
<dbReference type="AlphaFoldDB" id="M7SLU3"/>
<dbReference type="HOGENOM" id="CLU_1643699_0_0_1"/>
<name>M7SLU3_EUTLA</name>
<sequence length="161" mass="18086">MDSTIGLILQASTSHKAKEAALKDGKTTVLSVTLTDVHIFELAQRGLAEHCLSFAHTFTIGIGPDAVIVWQAWGKHGYSLDEYIRDGHARVRDLEEAEQFVKDFEKLASLKKKLFLVDINGICGPNGPGRLVTPKFKAWVRIHVIEDVKHEDVTKFEWFET</sequence>